<dbReference type="Pfam" id="PF13375">
    <property type="entry name" value="RnfC_N"/>
    <property type="match status" value="1"/>
</dbReference>
<accession>A0A6L3XX37</accession>
<name>A0A6L3XX37_9ENTR</name>
<evidence type="ECO:0000259" key="1">
    <source>
        <dbReference type="Pfam" id="PF13375"/>
    </source>
</evidence>
<gene>
    <name evidence="2" type="ORF">F9C29_10775</name>
</gene>
<protein>
    <submittedName>
        <fullName evidence="2">Electron transport complex subunit RsxC</fullName>
    </submittedName>
</protein>
<evidence type="ECO:0000313" key="3">
    <source>
        <dbReference type="Proteomes" id="UP000476281"/>
    </source>
</evidence>
<proteinExistence type="predicted"/>
<dbReference type="EMBL" id="WBSZ01000284">
    <property type="protein sequence ID" value="KAB2522212.1"/>
    <property type="molecule type" value="Genomic_DNA"/>
</dbReference>
<dbReference type="GO" id="GO:0016020">
    <property type="term" value="C:membrane"/>
    <property type="evidence" value="ECO:0007669"/>
    <property type="project" value="InterPro"/>
</dbReference>
<dbReference type="GO" id="GO:0051539">
    <property type="term" value="F:4 iron, 4 sulfur cluster binding"/>
    <property type="evidence" value="ECO:0007669"/>
    <property type="project" value="InterPro"/>
</dbReference>
<feature type="domain" description="RnfC Barrel sandwich hybrid" evidence="1">
    <location>
        <begin position="14"/>
        <end position="115"/>
    </location>
</feature>
<feature type="non-terminal residue" evidence="2">
    <location>
        <position position="125"/>
    </location>
</feature>
<dbReference type="InterPro" id="IPR010208">
    <property type="entry name" value="Ion_transpt_RnfC/RsxC"/>
</dbReference>
<evidence type="ECO:0000313" key="2">
    <source>
        <dbReference type="EMBL" id="KAB2522212.1"/>
    </source>
</evidence>
<dbReference type="PANTHER" id="PTHR43034">
    <property type="entry name" value="ION-TRANSLOCATING OXIDOREDUCTASE COMPLEX SUBUNIT C"/>
    <property type="match status" value="1"/>
</dbReference>
<dbReference type="GO" id="GO:0009055">
    <property type="term" value="F:electron transfer activity"/>
    <property type="evidence" value="ECO:0007669"/>
    <property type="project" value="InterPro"/>
</dbReference>
<dbReference type="AlphaFoldDB" id="A0A6L3XX37"/>
<reference evidence="2 3" key="1">
    <citation type="submission" date="2019-09" db="EMBL/GenBank/DDBJ databases">
        <title>Reversal of blaTEM antimicrobial resistance by CRISPR-Cas9 in clinical E. coli and other Enterobacteriaceae strains.</title>
        <authorList>
            <person name="Tagliaferri T."/>
            <person name="Guimaraes N."/>
            <person name="Pereira M."/>
            <person name="Felicori L."/>
            <person name="Horz H.-P."/>
            <person name="Santos S."/>
            <person name="Mendes T."/>
        </authorList>
    </citation>
    <scope>NUCLEOTIDE SEQUENCE [LARGE SCALE GENOMIC DNA]</scope>
    <source>
        <strain evidence="2 3">E2_blaTEM_MG</strain>
    </source>
</reference>
<dbReference type="InterPro" id="IPR026902">
    <property type="entry name" value="RnfC_N"/>
</dbReference>
<organism evidence="2 3">
    <name type="scientific">Enterobacter hormaechei</name>
    <dbReference type="NCBI Taxonomy" id="158836"/>
    <lineage>
        <taxon>Bacteria</taxon>
        <taxon>Pseudomonadati</taxon>
        <taxon>Pseudomonadota</taxon>
        <taxon>Gammaproteobacteria</taxon>
        <taxon>Enterobacterales</taxon>
        <taxon>Enterobacteriaceae</taxon>
        <taxon>Enterobacter</taxon>
        <taxon>Enterobacter cloacae complex</taxon>
    </lineage>
</organism>
<sequence length="125" mass="13738">MLKLFSAFRKEKIWDFDGGIHPPEMKSQSNGTPLRQIPLATRYVMPLKQHIGAEGELCVKEGDSVLRGQPLTFGRGRMLPIHAPTSGKVVAVAPHTVAHPSALSELSVIIEADGEDRWIDRAGWS</sequence>
<comment type="caution">
    <text evidence="2">The sequence shown here is derived from an EMBL/GenBank/DDBJ whole genome shotgun (WGS) entry which is preliminary data.</text>
</comment>
<dbReference type="PANTHER" id="PTHR43034:SF2">
    <property type="entry name" value="ION-TRANSLOCATING OXIDOREDUCTASE COMPLEX SUBUNIT C"/>
    <property type="match status" value="1"/>
</dbReference>
<dbReference type="Proteomes" id="UP000476281">
    <property type="component" value="Unassembled WGS sequence"/>
</dbReference>